<dbReference type="SMART" id="SM00355">
    <property type="entry name" value="ZnF_C2H2"/>
    <property type="match status" value="3"/>
</dbReference>
<dbReference type="GO" id="GO:0006357">
    <property type="term" value="P:regulation of transcription by RNA polymerase II"/>
    <property type="evidence" value="ECO:0007669"/>
    <property type="project" value="TreeGrafter"/>
</dbReference>
<dbReference type="InterPro" id="IPR051095">
    <property type="entry name" value="Dros_DevTransReg"/>
</dbReference>
<keyword evidence="9" id="KW-0479">Metal-binding</keyword>
<dbReference type="GO" id="GO:0016199">
    <property type="term" value="P:axon midline choice point recognition"/>
    <property type="evidence" value="ECO:0007669"/>
    <property type="project" value="UniProtKB-ARBA"/>
</dbReference>
<dbReference type="SUPFAM" id="SSF54695">
    <property type="entry name" value="POZ domain"/>
    <property type="match status" value="1"/>
</dbReference>
<evidence type="ECO:0000259" key="12">
    <source>
        <dbReference type="PROSITE" id="PS50157"/>
    </source>
</evidence>
<keyword evidence="3" id="KW-0221">Differentiation</keyword>
<gene>
    <name evidence="14" type="primary">LOC117643384</name>
</gene>
<evidence type="ECO:0000313" key="13">
    <source>
        <dbReference type="Proteomes" id="UP000515158"/>
    </source>
</evidence>
<evidence type="ECO:0000256" key="10">
    <source>
        <dbReference type="SAM" id="MobiDB-lite"/>
    </source>
</evidence>
<dbReference type="GeneID" id="117643384"/>
<name>A0A6P8ZL28_THRPL</name>
<dbReference type="GO" id="GO:0045467">
    <property type="term" value="P:R7 cell development"/>
    <property type="evidence" value="ECO:0007669"/>
    <property type="project" value="UniProtKB-ARBA"/>
</dbReference>
<dbReference type="PANTHER" id="PTHR23110:SF111">
    <property type="entry name" value="LONGITUDINALS LACKING PROTEIN, ISOFORMS F_I_K_T"/>
    <property type="match status" value="1"/>
</dbReference>
<dbReference type="GO" id="GO:0048813">
    <property type="term" value="P:dendrite morphogenesis"/>
    <property type="evidence" value="ECO:0007669"/>
    <property type="project" value="UniProtKB-ARBA"/>
</dbReference>
<feature type="domain" description="C2H2-type" evidence="12">
    <location>
        <begin position="410"/>
        <end position="438"/>
    </location>
</feature>
<dbReference type="CDD" id="cd18315">
    <property type="entry name" value="BTB_POZ_BAB-like"/>
    <property type="match status" value="1"/>
</dbReference>
<feature type="compositionally biased region" description="Polar residues" evidence="10">
    <location>
        <begin position="178"/>
        <end position="214"/>
    </location>
</feature>
<dbReference type="Pfam" id="PF00096">
    <property type="entry name" value="zf-C2H2"/>
    <property type="match status" value="2"/>
</dbReference>
<dbReference type="PROSITE" id="PS50097">
    <property type="entry name" value="BTB"/>
    <property type="match status" value="1"/>
</dbReference>
<organism evidence="14">
    <name type="scientific">Thrips palmi</name>
    <name type="common">Melon thrips</name>
    <dbReference type="NCBI Taxonomy" id="161013"/>
    <lineage>
        <taxon>Eukaryota</taxon>
        <taxon>Metazoa</taxon>
        <taxon>Ecdysozoa</taxon>
        <taxon>Arthropoda</taxon>
        <taxon>Hexapoda</taxon>
        <taxon>Insecta</taxon>
        <taxon>Pterygota</taxon>
        <taxon>Neoptera</taxon>
        <taxon>Paraneoptera</taxon>
        <taxon>Thysanoptera</taxon>
        <taxon>Terebrantia</taxon>
        <taxon>Thripoidea</taxon>
        <taxon>Thripidae</taxon>
        <taxon>Thrips</taxon>
    </lineage>
</organism>
<keyword evidence="13" id="KW-1185">Reference proteome</keyword>
<dbReference type="PROSITE" id="PS00028">
    <property type="entry name" value="ZINC_FINGER_C2H2_1"/>
    <property type="match status" value="2"/>
</dbReference>
<keyword evidence="9" id="KW-0862">Zinc</keyword>
<dbReference type="Gene3D" id="3.30.710.10">
    <property type="entry name" value="Potassium Channel Kv1.1, Chain A"/>
    <property type="match status" value="1"/>
</dbReference>
<feature type="compositionally biased region" description="Polar residues" evidence="10">
    <location>
        <begin position="243"/>
        <end position="254"/>
    </location>
</feature>
<feature type="region of interest" description="Disordered" evidence="10">
    <location>
        <begin position="132"/>
        <end position="254"/>
    </location>
</feature>
<reference evidence="14" key="1">
    <citation type="submission" date="2025-08" db="UniProtKB">
        <authorList>
            <consortium name="RefSeq"/>
        </authorList>
    </citation>
    <scope>IDENTIFICATION</scope>
    <source>
        <tissue evidence="14">Total insect</tissue>
    </source>
</reference>
<dbReference type="InParanoid" id="A0A6P8ZL28"/>
<keyword evidence="2" id="KW-0217">Developmental protein</keyword>
<dbReference type="GO" id="GO:0045476">
    <property type="term" value="P:nurse cell apoptotic process"/>
    <property type="evidence" value="ECO:0007669"/>
    <property type="project" value="UniProtKB-ARBA"/>
</dbReference>
<dbReference type="InterPro" id="IPR011333">
    <property type="entry name" value="SKP1/BTB/POZ_sf"/>
</dbReference>
<feature type="domain" description="BTB" evidence="11">
    <location>
        <begin position="42"/>
        <end position="107"/>
    </location>
</feature>
<comment type="subcellular location">
    <subcellularLocation>
        <location evidence="1">Nucleus</location>
    </subcellularLocation>
</comment>
<dbReference type="InterPro" id="IPR013087">
    <property type="entry name" value="Znf_C2H2_type"/>
</dbReference>
<keyword evidence="4" id="KW-0524">Neurogenesis</keyword>
<feature type="compositionally biased region" description="Low complexity" evidence="10">
    <location>
        <begin position="223"/>
        <end position="238"/>
    </location>
</feature>
<evidence type="ECO:0000256" key="3">
    <source>
        <dbReference type="ARBA" id="ARBA00022782"/>
    </source>
</evidence>
<dbReference type="PANTHER" id="PTHR23110">
    <property type="entry name" value="BTB DOMAIN TRANSCRIPTION FACTOR"/>
    <property type="match status" value="1"/>
</dbReference>
<dbReference type="KEGG" id="tpal:117643384"/>
<dbReference type="AlphaFoldDB" id="A0A6P8ZL28"/>
<feature type="compositionally biased region" description="Acidic residues" evidence="10">
    <location>
        <begin position="133"/>
        <end position="143"/>
    </location>
</feature>
<dbReference type="InterPro" id="IPR000210">
    <property type="entry name" value="BTB/POZ_dom"/>
</dbReference>
<protein>
    <submittedName>
        <fullName evidence="14">Protein abrupt-like isoform X1</fullName>
    </submittedName>
</protein>
<dbReference type="RefSeq" id="XP_034238129.1">
    <property type="nucleotide sequence ID" value="XM_034382238.1"/>
</dbReference>
<dbReference type="Pfam" id="PF00651">
    <property type="entry name" value="BTB"/>
    <property type="match status" value="1"/>
</dbReference>
<dbReference type="GO" id="GO:0008270">
    <property type="term" value="F:zinc ion binding"/>
    <property type="evidence" value="ECO:0007669"/>
    <property type="project" value="UniProtKB-KW"/>
</dbReference>
<dbReference type="SMART" id="SM00225">
    <property type="entry name" value="BTB"/>
    <property type="match status" value="1"/>
</dbReference>
<dbReference type="GO" id="GO:0007464">
    <property type="term" value="P:R3/R4 cell fate commitment"/>
    <property type="evidence" value="ECO:0007669"/>
    <property type="project" value="UniProtKB-ARBA"/>
</dbReference>
<comment type="function">
    <text evidence="8">Putative transcription factor required for axon growth and guidance in the central and peripheral nervous systems. Repels CNS axons away from the midline by promoting the expression of the midline repellent sli and its receptor robo.</text>
</comment>
<evidence type="ECO:0000313" key="14">
    <source>
        <dbReference type="RefSeq" id="XP_034238129.1"/>
    </source>
</evidence>
<proteinExistence type="predicted"/>
<evidence type="ECO:0000256" key="5">
    <source>
        <dbReference type="ARBA" id="ARBA00023015"/>
    </source>
</evidence>
<dbReference type="GO" id="GO:0008406">
    <property type="term" value="P:gonad development"/>
    <property type="evidence" value="ECO:0007669"/>
    <property type="project" value="UniProtKB-ARBA"/>
</dbReference>
<keyword evidence="5" id="KW-0805">Transcription regulation</keyword>
<evidence type="ECO:0000259" key="11">
    <source>
        <dbReference type="PROSITE" id="PS50097"/>
    </source>
</evidence>
<dbReference type="Proteomes" id="UP000515158">
    <property type="component" value="Unplaced"/>
</dbReference>
<evidence type="ECO:0000256" key="1">
    <source>
        <dbReference type="ARBA" id="ARBA00004123"/>
    </source>
</evidence>
<keyword evidence="6" id="KW-0804">Transcription</keyword>
<dbReference type="PROSITE" id="PS50157">
    <property type="entry name" value="ZINC_FINGER_C2H2_2"/>
    <property type="match status" value="2"/>
</dbReference>
<keyword evidence="7" id="KW-0539">Nucleus</keyword>
<evidence type="ECO:0000256" key="9">
    <source>
        <dbReference type="PROSITE-ProRule" id="PRU00042"/>
    </source>
</evidence>
<dbReference type="GO" id="GO:0005634">
    <property type="term" value="C:nucleus"/>
    <property type="evidence" value="ECO:0007669"/>
    <property type="project" value="UniProtKB-SubCell"/>
</dbReference>
<evidence type="ECO:0000256" key="6">
    <source>
        <dbReference type="ARBA" id="ARBA00023163"/>
    </source>
</evidence>
<dbReference type="GO" id="GO:0007526">
    <property type="term" value="P:larval somatic muscle development"/>
    <property type="evidence" value="ECO:0007669"/>
    <property type="project" value="UniProtKB-ARBA"/>
</dbReference>
<evidence type="ECO:0000256" key="7">
    <source>
        <dbReference type="ARBA" id="ARBA00023242"/>
    </source>
</evidence>
<feature type="domain" description="C2H2-type" evidence="12">
    <location>
        <begin position="358"/>
        <end position="386"/>
    </location>
</feature>
<dbReference type="Gene3D" id="3.30.160.60">
    <property type="entry name" value="Classic Zinc Finger"/>
    <property type="match status" value="1"/>
</dbReference>
<evidence type="ECO:0000256" key="4">
    <source>
        <dbReference type="ARBA" id="ARBA00022902"/>
    </source>
</evidence>
<dbReference type="OrthoDB" id="19132at2759"/>
<evidence type="ECO:0000256" key="8">
    <source>
        <dbReference type="ARBA" id="ARBA00037382"/>
    </source>
</evidence>
<sequence>MSEVDKMTQKAEDKLTLSLRWGSHRETVLQSLESSYGDQDFVDMTLACEGQSVKAHKVVVSACSTHLKQLLMENPCPHPIVILKDVAMKELRRLLEFMYCGRVTVEQQQLEPLLEAAKMLGVRGLAASRECLEESEEQEGESSECDHNRDFDYNGPKTMKRHRSESPTPNKKTRPVPQLQSILAQTLLTSPSTRPGENASDLQSESLKPSSPISTLAKLLSQSPVSTLGSSHSSSLENESNRTESNTPRPEDANSISSQMMEVGLQLKQESVDLDLDIDNPTEALELEYQNPEFDETVDTDTYQNQAGHPSSSAYDSSVHERIGKATAFMLSLAKRANQNNPFTSSPPERKLSFHEPRPCSVCNKMYRDAATLRTHMAMMHPTARMSTPSLPTANGDGGSENRLAFYEARPCSICGKMYRDAASLRTHTNIMHTMWRDGFECSCKLIFQTKHEMYQHRRTHGKQKEFQ</sequence>
<dbReference type="GO" id="GO:0035167">
    <property type="term" value="P:larval lymph gland hemopoiesis"/>
    <property type="evidence" value="ECO:0007669"/>
    <property type="project" value="UniProtKB-ARBA"/>
</dbReference>
<keyword evidence="9" id="KW-0863">Zinc-finger</keyword>
<accession>A0A6P8ZL28</accession>
<evidence type="ECO:0000256" key="2">
    <source>
        <dbReference type="ARBA" id="ARBA00022473"/>
    </source>
</evidence>